<dbReference type="InterPro" id="IPR041685">
    <property type="entry name" value="AAA_GajA/Old/RecF-like"/>
</dbReference>
<accession>A0A7Z6MZ63</accession>
<feature type="domain" description="Rad50/SbcC-type AAA" evidence="2">
    <location>
        <begin position="5"/>
        <end position="179"/>
    </location>
</feature>
<dbReference type="EMBL" id="QRBA01000004">
    <property type="protein sequence ID" value="RDS91603.1"/>
    <property type="molecule type" value="Genomic_DNA"/>
</dbReference>
<dbReference type="Proteomes" id="UP000255541">
    <property type="component" value="Unassembled WGS sequence"/>
</dbReference>
<dbReference type="Pfam" id="PF13175">
    <property type="entry name" value="AAA_15"/>
    <property type="match status" value="1"/>
</dbReference>
<organism evidence="3 4">
    <name type="scientific">Pseudomonas fluorescens</name>
    <dbReference type="NCBI Taxonomy" id="294"/>
    <lineage>
        <taxon>Bacteria</taxon>
        <taxon>Pseudomonadati</taxon>
        <taxon>Pseudomonadota</taxon>
        <taxon>Gammaproteobacteria</taxon>
        <taxon>Pseudomonadales</taxon>
        <taxon>Pseudomonadaceae</taxon>
        <taxon>Pseudomonas</taxon>
    </lineage>
</organism>
<evidence type="ECO:0000313" key="4">
    <source>
        <dbReference type="Proteomes" id="UP000255541"/>
    </source>
</evidence>
<dbReference type="InterPro" id="IPR051396">
    <property type="entry name" value="Bact_Antivir_Def_Nuclease"/>
</dbReference>
<dbReference type="GO" id="GO:0006302">
    <property type="term" value="P:double-strand break repair"/>
    <property type="evidence" value="ECO:0007669"/>
    <property type="project" value="InterPro"/>
</dbReference>
<protein>
    <submittedName>
        <fullName evidence="3">ATP-binding protein</fullName>
    </submittedName>
</protein>
<dbReference type="PANTHER" id="PTHR43581">
    <property type="entry name" value="ATP/GTP PHOSPHATASE"/>
    <property type="match status" value="1"/>
</dbReference>
<dbReference type="PANTHER" id="PTHR43581:SF2">
    <property type="entry name" value="EXCINUCLEASE ATPASE SUBUNIT"/>
    <property type="match status" value="1"/>
</dbReference>
<evidence type="ECO:0000313" key="3">
    <source>
        <dbReference type="EMBL" id="RDS91603.1"/>
    </source>
</evidence>
<dbReference type="GO" id="GO:0016887">
    <property type="term" value="F:ATP hydrolysis activity"/>
    <property type="evidence" value="ECO:0007669"/>
    <property type="project" value="InterPro"/>
</dbReference>
<dbReference type="RefSeq" id="WP_027604997.1">
    <property type="nucleotide sequence ID" value="NZ_QRBA01000004.1"/>
</dbReference>
<dbReference type="Pfam" id="PF13476">
    <property type="entry name" value="AAA_23"/>
    <property type="match status" value="1"/>
</dbReference>
<comment type="caution">
    <text evidence="3">The sequence shown here is derived from an EMBL/GenBank/DDBJ whole genome shotgun (WGS) entry which is preliminary data.</text>
</comment>
<keyword evidence="3" id="KW-0067">ATP-binding</keyword>
<evidence type="ECO:0000259" key="2">
    <source>
        <dbReference type="Pfam" id="PF13476"/>
    </source>
</evidence>
<dbReference type="InterPro" id="IPR027417">
    <property type="entry name" value="P-loop_NTPase"/>
</dbReference>
<dbReference type="InterPro" id="IPR038729">
    <property type="entry name" value="Rad50/SbcC_AAA"/>
</dbReference>
<dbReference type="SUPFAM" id="SSF52540">
    <property type="entry name" value="P-loop containing nucleoside triphosphate hydrolases"/>
    <property type="match status" value="1"/>
</dbReference>
<sequence>MRLDQLHIQNFRCYEDATFDFQPGFNLVVGVNGSGKTSLLQAVAASLYSFSSSLGGAALQISNQDARFEIQEFEGRYRFERIYPVTLDAVGSAFGRAAWNESLVREGQLKVFDIPVLNSSIDILNPSSKNIVDLPLMAFYRADRRWNSSDISVEFAARQQPSRLDAYKDWFDASANLETFESWLIGKTLERLQKMSRSTASPKFNDELQLINSALTHALPDAKGIEYDLGIRSLLVHFENNRSLTFNSLSDGQRGMLAMVSDIARRMCLLNPHLKNKVLEETTGIVIIDELDIHLHPGWQRTIASTLKKLFPKIQFIAASHSPQIIGSLRPGEVILLTNESPSHPRVTYGLDSSRILEEVMGVSEREPKVEVLLSELFSTIEDNELEKAKTQLQALKKLAPDLPEFAGAQALIRRKEILGK</sequence>
<evidence type="ECO:0000259" key="1">
    <source>
        <dbReference type="Pfam" id="PF13175"/>
    </source>
</evidence>
<feature type="domain" description="Endonuclease GajA/Old nuclease/RecF-like AAA" evidence="1">
    <location>
        <begin position="212"/>
        <end position="326"/>
    </location>
</feature>
<dbReference type="GO" id="GO:0005524">
    <property type="term" value="F:ATP binding"/>
    <property type="evidence" value="ECO:0007669"/>
    <property type="project" value="UniProtKB-KW"/>
</dbReference>
<reference evidence="3 4" key="1">
    <citation type="submission" date="2018-07" db="EMBL/GenBank/DDBJ databases">
        <title>Draft Genome Sequence of Pseudomonas fluorescens AHK-1 associated with canker disease of kiwifruit.</title>
        <authorList>
            <person name="Wu Z."/>
        </authorList>
    </citation>
    <scope>NUCLEOTIDE SEQUENCE [LARGE SCALE GENOMIC DNA]</scope>
    <source>
        <strain evidence="3 4">AHK-1</strain>
    </source>
</reference>
<name>A0A7Z6MZ63_PSEFL</name>
<dbReference type="Gene3D" id="3.40.50.300">
    <property type="entry name" value="P-loop containing nucleotide triphosphate hydrolases"/>
    <property type="match status" value="1"/>
</dbReference>
<gene>
    <name evidence="3" type="ORF">DL347_09100</name>
</gene>
<keyword evidence="3" id="KW-0547">Nucleotide-binding</keyword>
<proteinExistence type="predicted"/>
<dbReference type="AlphaFoldDB" id="A0A7Z6MZ63"/>